<dbReference type="GO" id="GO:0046983">
    <property type="term" value="F:protein dimerization activity"/>
    <property type="evidence" value="ECO:0007669"/>
    <property type="project" value="InterPro"/>
</dbReference>
<accession>A0A674J299</accession>
<dbReference type="Pfam" id="PF18658">
    <property type="entry name" value="zf-C2H2_12"/>
    <property type="match status" value="1"/>
</dbReference>
<protein>
    <recommendedName>
        <fullName evidence="5">SPIN-DOC-like zinc-finger domain-containing protein</fullName>
    </recommendedName>
</protein>
<dbReference type="InParanoid" id="A0A674J299"/>
<dbReference type="InterPro" id="IPR040647">
    <property type="entry name" value="SPIN-DOC_Znf-C2H2"/>
</dbReference>
<sequence>MSEKKKRKIESEHRVFNTEWTNKYLCTVSKDKILCLVCRETLAVPKEYNLRRHFETKHPNLAKLNPNEKIIKAASLVKNLSGEQQIFKKVSTENDTVTKISFQISKEIAAAGKCFTEGEFLKKCLLIAVSELCPEKRGIFENVSLSRMTVQRRIADISTNLSDQLKQRVSEFCFYSLAMDESTDLKDTAQLLIFIRGIDKNFEITEELVGMCSMMGRTTGKDISSEVIKCMNDKLGVDFANLVAICTDGAPAMCRKNVGAVTLLEEFIGRQITKHHCIIHQQVLCSKVLKFEHVMSVVVSIVNLIRSRGLKHRTFRAFLEGEDAECSDLIYHTEVRWLSQGRVLQRFVALKEEIAKFLENGPIKFPELENESWNQDLFFFCDITAHLNDLNIQLQGKNQLIFQMCAAVKAFKMKLKLFRSQLSKGEMCHFPTCAQNIPQNKHAELGEKYAKHINLLIEEFDRRLTLSKDDDIQLKLIEDPFSVDPEEVTQDLQLEVIELQCSAVYRNKHRESSLWDFYKSLDDEKYKNLIEVALKTFSIFGSTYICEQTFSIMNMNKNKQRSSLTDDHLEDIMKISTSNMTPEYDKLVAEKRSGELQPGKPPSCGPS</sequence>
<organism evidence="3 4">
    <name type="scientific">Terrapene triunguis</name>
    <name type="common">Three-toed box turtle</name>
    <dbReference type="NCBI Taxonomy" id="2587831"/>
    <lineage>
        <taxon>Eukaryota</taxon>
        <taxon>Metazoa</taxon>
        <taxon>Chordata</taxon>
        <taxon>Craniata</taxon>
        <taxon>Vertebrata</taxon>
        <taxon>Euteleostomi</taxon>
        <taxon>Archelosauria</taxon>
        <taxon>Testudinata</taxon>
        <taxon>Testudines</taxon>
        <taxon>Cryptodira</taxon>
        <taxon>Durocryptodira</taxon>
        <taxon>Testudinoidea</taxon>
        <taxon>Emydidae</taxon>
        <taxon>Terrapene</taxon>
    </lineage>
</organism>
<dbReference type="AlphaFoldDB" id="A0A674J299"/>
<dbReference type="Pfam" id="PF05699">
    <property type="entry name" value="Dimer_Tnp_hAT"/>
    <property type="match status" value="1"/>
</dbReference>
<dbReference type="InterPro" id="IPR008906">
    <property type="entry name" value="HATC_C_dom"/>
</dbReference>
<proteinExistence type="predicted"/>
<dbReference type="SUPFAM" id="SSF53098">
    <property type="entry name" value="Ribonuclease H-like"/>
    <property type="match status" value="1"/>
</dbReference>
<dbReference type="GeneTree" id="ENSGT00950000182812"/>
<dbReference type="InterPro" id="IPR012337">
    <property type="entry name" value="RNaseH-like_sf"/>
</dbReference>
<feature type="domain" description="SPIN-DOC-like zinc-finger" evidence="2">
    <location>
        <begin position="18"/>
        <end position="70"/>
    </location>
</feature>
<evidence type="ECO:0008006" key="5">
    <source>
        <dbReference type="Google" id="ProtNLM"/>
    </source>
</evidence>
<keyword evidence="4" id="KW-1185">Reference proteome</keyword>
<dbReference type="PANTHER" id="PTHR45913:SF5">
    <property type="entry name" value="GENERAL TRANSCRIPTION FACTOR II-I REPEAT DOMAIN-CONTAINING PROTEIN 2A-LIKE PROTEIN"/>
    <property type="match status" value="1"/>
</dbReference>
<evidence type="ECO:0000259" key="1">
    <source>
        <dbReference type="Pfam" id="PF05699"/>
    </source>
</evidence>
<name>A0A674J299_9SAUR</name>
<evidence type="ECO:0000259" key="2">
    <source>
        <dbReference type="Pfam" id="PF18658"/>
    </source>
</evidence>
<evidence type="ECO:0000313" key="3">
    <source>
        <dbReference type="Ensembl" id="ENSTMTP00000015350.1"/>
    </source>
</evidence>
<dbReference type="Ensembl" id="ENSTMTT00000015901.1">
    <property type="protein sequence ID" value="ENSTMTP00000015350.1"/>
    <property type="gene ID" value="ENSTMTG00000011251.1"/>
</dbReference>
<dbReference type="Proteomes" id="UP000472274">
    <property type="component" value="Unplaced"/>
</dbReference>
<feature type="domain" description="HAT C-terminal dimerisation" evidence="1">
    <location>
        <begin position="510"/>
        <end position="574"/>
    </location>
</feature>
<reference evidence="3" key="1">
    <citation type="submission" date="2025-08" db="UniProtKB">
        <authorList>
            <consortium name="Ensembl"/>
        </authorList>
    </citation>
    <scope>IDENTIFICATION</scope>
</reference>
<evidence type="ECO:0000313" key="4">
    <source>
        <dbReference type="Proteomes" id="UP000472274"/>
    </source>
</evidence>
<reference evidence="3" key="2">
    <citation type="submission" date="2025-09" db="UniProtKB">
        <authorList>
            <consortium name="Ensembl"/>
        </authorList>
    </citation>
    <scope>IDENTIFICATION</scope>
</reference>
<dbReference type="PANTHER" id="PTHR45913">
    <property type="entry name" value="EPM2A-INTERACTING PROTEIN 1"/>
    <property type="match status" value="1"/>
</dbReference>